<gene>
    <name evidence="1" type="ORF">SAMN04488118_107154</name>
</gene>
<protein>
    <submittedName>
        <fullName evidence="1">Uncharacterized protein</fullName>
    </submittedName>
</protein>
<organism evidence="1 2">
    <name type="scientific">Epibacterium ulvae</name>
    <dbReference type="NCBI Taxonomy" id="1156985"/>
    <lineage>
        <taxon>Bacteria</taxon>
        <taxon>Pseudomonadati</taxon>
        <taxon>Pseudomonadota</taxon>
        <taxon>Alphaproteobacteria</taxon>
        <taxon>Rhodobacterales</taxon>
        <taxon>Roseobacteraceae</taxon>
        <taxon>Epibacterium</taxon>
    </lineage>
</organism>
<proteinExistence type="predicted"/>
<accession>A0A1G5R1T9</accession>
<keyword evidence="2" id="KW-1185">Reference proteome</keyword>
<dbReference type="AlphaFoldDB" id="A0A1G5R1T9"/>
<dbReference type="Proteomes" id="UP000198767">
    <property type="component" value="Unassembled WGS sequence"/>
</dbReference>
<evidence type="ECO:0000313" key="1">
    <source>
        <dbReference type="EMBL" id="SCZ67967.1"/>
    </source>
</evidence>
<dbReference type="EMBL" id="FMWG01000007">
    <property type="protein sequence ID" value="SCZ67967.1"/>
    <property type="molecule type" value="Genomic_DNA"/>
</dbReference>
<reference evidence="1 2" key="1">
    <citation type="submission" date="2016-10" db="EMBL/GenBank/DDBJ databases">
        <authorList>
            <person name="de Groot N.N."/>
        </authorList>
    </citation>
    <scope>NUCLEOTIDE SEQUENCE [LARGE SCALE GENOMIC DNA]</scope>
    <source>
        <strain evidence="1 2">U95</strain>
    </source>
</reference>
<name>A0A1G5R1T9_9RHOB</name>
<evidence type="ECO:0000313" key="2">
    <source>
        <dbReference type="Proteomes" id="UP000198767"/>
    </source>
</evidence>
<sequence>MARKYNLQVAEIQLGVAILNRCIALFMFATAELCCTNSVMDASRESSVVAGLYEQTARSPYKTKNWPAYNEALEVL</sequence>